<evidence type="ECO:0000313" key="4">
    <source>
        <dbReference type="Proteomes" id="UP000004994"/>
    </source>
</evidence>
<dbReference type="SUPFAM" id="SSF54695">
    <property type="entry name" value="POZ domain"/>
    <property type="match status" value="1"/>
</dbReference>
<dbReference type="AlphaFoldDB" id="A0A3Q7J3F3"/>
<name>A0A3Q7J3F3_SOLLC</name>
<comment type="pathway">
    <text evidence="1">Protein modification; protein ubiquitination.</text>
</comment>
<evidence type="ECO:0000256" key="1">
    <source>
        <dbReference type="ARBA" id="ARBA00004906"/>
    </source>
</evidence>
<evidence type="ECO:0000259" key="2">
    <source>
        <dbReference type="Pfam" id="PF25279"/>
    </source>
</evidence>
<keyword evidence="4" id="KW-1185">Reference proteome</keyword>
<reference evidence="3" key="2">
    <citation type="submission" date="2019-01" db="UniProtKB">
        <authorList>
            <consortium name="EnsemblPlants"/>
        </authorList>
    </citation>
    <scope>IDENTIFICATION</scope>
    <source>
        <strain evidence="3">cv. Heinz 1706</strain>
    </source>
</reference>
<dbReference type="Proteomes" id="UP000004994">
    <property type="component" value="Chromosome 12"/>
</dbReference>
<protein>
    <recommendedName>
        <fullName evidence="2">At2g24240-like C-terminal beta-propeller domain-containing protein</fullName>
    </recommendedName>
</protein>
<dbReference type="Pfam" id="PF25279">
    <property type="entry name" value="Beta_prop_At2g24240"/>
    <property type="match status" value="1"/>
</dbReference>
<evidence type="ECO:0000313" key="3">
    <source>
        <dbReference type="EnsemblPlants" id="Solyc12g010073.1.1"/>
    </source>
</evidence>
<sequence length="114" mass="13505">IHFSVNCGSDWVPTSQLQRSHGGWIRDFSIGGDRLFALHRYKDIFDVWETPRPYRRWSNISKQEEERNRLQYDSAITDHFIDGYPNCFGVLLDLLRTGELYIPPKIDRMLLYSP</sequence>
<proteinExistence type="predicted"/>
<accession>A0A3Q7J3F3</accession>
<dbReference type="EnsemblPlants" id="Solyc12g010073.1.1">
    <property type="protein sequence ID" value="Solyc12g010073.1.1"/>
    <property type="gene ID" value="Solyc12g010073.1"/>
</dbReference>
<dbReference type="InParanoid" id="A0A3Q7J3F3"/>
<dbReference type="InterPro" id="IPR011333">
    <property type="entry name" value="SKP1/BTB/POZ_sf"/>
</dbReference>
<reference evidence="3" key="1">
    <citation type="journal article" date="2012" name="Nature">
        <title>The tomato genome sequence provides insights into fleshy fruit evolution.</title>
        <authorList>
            <consortium name="Tomato Genome Consortium"/>
        </authorList>
    </citation>
    <scope>NUCLEOTIDE SEQUENCE [LARGE SCALE GENOMIC DNA]</scope>
    <source>
        <strain evidence="3">cv. Heinz 1706</strain>
    </source>
</reference>
<organism evidence="3">
    <name type="scientific">Solanum lycopersicum</name>
    <name type="common">Tomato</name>
    <name type="synonym">Lycopersicon esculentum</name>
    <dbReference type="NCBI Taxonomy" id="4081"/>
    <lineage>
        <taxon>Eukaryota</taxon>
        <taxon>Viridiplantae</taxon>
        <taxon>Streptophyta</taxon>
        <taxon>Embryophyta</taxon>
        <taxon>Tracheophyta</taxon>
        <taxon>Spermatophyta</taxon>
        <taxon>Magnoliopsida</taxon>
        <taxon>eudicotyledons</taxon>
        <taxon>Gunneridae</taxon>
        <taxon>Pentapetalae</taxon>
        <taxon>asterids</taxon>
        <taxon>lamiids</taxon>
        <taxon>Solanales</taxon>
        <taxon>Solanaceae</taxon>
        <taxon>Solanoideae</taxon>
        <taxon>Solaneae</taxon>
        <taxon>Solanum</taxon>
        <taxon>Solanum subgen. Lycopersicon</taxon>
    </lineage>
</organism>
<dbReference type="Gramene" id="Solyc12g010073.1.1">
    <property type="protein sequence ID" value="Solyc12g010073.1.1"/>
    <property type="gene ID" value="Solyc12g010073.1"/>
</dbReference>
<feature type="domain" description="At2g24240-like C-terminal beta-propeller" evidence="2">
    <location>
        <begin position="4"/>
        <end position="50"/>
    </location>
</feature>
<dbReference type="STRING" id="4081.A0A3Q7J3F3"/>
<dbReference type="InterPro" id="IPR057441">
    <property type="entry name" value="Beta_prop_At2g24240"/>
</dbReference>